<dbReference type="KEGG" id="fcy:FRACYDRAFT_263652"/>
<reference evidence="3 4" key="1">
    <citation type="submission" date="2016-09" db="EMBL/GenBank/DDBJ databases">
        <title>Extensive genetic diversity and differential bi-allelic expression allows diatom success in the polar Southern Ocean.</title>
        <authorList>
            <consortium name="DOE Joint Genome Institute"/>
            <person name="Mock T."/>
            <person name="Otillar R.P."/>
            <person name="Strauss J."/>
            <person name="Dupont C."/>
            <person name="Frickenhaus S."/>
            <person name="Maumus F."/>
            <person name="Mcmullan M."/>
            <person name="Sanges R."/>
            <person name="Schmutz J."/>
            <person name="Toseland A."/>
            <person name="Valas R."/>
            <person name="Veluchamy A."/>
            <person name="Ward B.J."/>
            <person name="Allen A."/>
            <person name="Barry K."/>
            <person name="Falciatore A."/>
            <person name="Ferrante M."/>
            <person name="Fortunato A.E."/>
            <person name="Gloeckner G."/>
            <person name="Gruber A."/>
            <person name="Hipkin R."/>
            <person name="Janech M."/>
            <person name="Kroth P."/>
            <person name="Leese F."/>
            <person name="Lindquist E."/>
            <person name="Lyon B.R."/>
            <person name="Martin J."/>
            <person name="Mayer C."/>
            <person name="Parker M."/>
            <person name="Quesneville H."/>
            <person name="Raymond J."/>
            <person name="Uhlig C."/>
            <person name="Valentin K.U."/>
            <person name="Worden A.Z."/>
            <person name="Armbrust E.V."/>
            <person name="Bowler C."/>
            <person name="Green B."/>
            <person name="Moulton V."/>
            <person name="Van Oosterhout C."/>
            <person name="Grigoriev I."/>
        </authorList>
    </citation>
    <scope>NUCLEOTIDE SEQUENCE [LARGE SCALE GENOMIC DNA]</scope>
    <source>
        <strain evidence="3 4">CCMP1102</strain>
    </source>
</reference>
<evidence type="ECO:0000256" key="2">
    <source>
        <dbReference type="SAM" id="Phobius"/>
    </source>
</evidence>
<keyword evidence="4" id="KW-1185">Reference proteome</keyword>
<feature type="region of interest" description="Disordered" evidence="1">
    <location>
        <begin position="35"/>
        <end position="91"/>
    </location>
</feature>
<dbReference type="EMBL" id="KV784369">
    <property type="protein sequence ID" value="OEU11262.1"/>
    <property type="molecule type" value="Genomic_DNA"/>
</dbReference>
<gene>
    <name evidence="3" type="ORF">FRACYDRAFT_263652</name>
</gene>
<dbReference type="InParanoid" id="A0A1E7EZ88"/>
<feature type="compositionally biased region" description="Basic residues" evidence="1">
    <location>
        <begin position="198"/>
        <end position="212"/>
    </location>
</feature>
<feature type="transmembrane region" description="Helical" evidence="2">
    <location>
        <begin position="569"/>
        <end position="589"/>
    </location>
</feature>
<keyword evidence="2" id="KW-0812">Transmembrane</keyword>
<evidence type="ECO:0000313" key="3">
    <source>
        <dbReference type="EMBL" id="OEU11262.1"/>
    </source>
</evidence>
<organism evidence="3 4">
    <name type="scientific">Fragilariopsis cylindrus CCMP1102</name>
    <dbReference type="NCBI Taxonomy" id="635003"/>
    <lineage>
        <taxon>Eukaryota</taxon>
        <taxon>Sar</taxon>
        <taxon>Stramenopiles</taxon>
        <taxon>Ochrophyta</taxon>
        <taxon>Bacillariophyta</taxon>
        <taxon>Bacillariophyceae</taxon>
        <taxon>Bacillariophycidae</taxon>
        <taxon>Bacillariales</taxon>
        <taxon>Bacillariaceae</taxon>
        <taxon>Fragilariopsis</taxon>
    </lineage>
</organism>
<keyword evidence="2" id="KW-0472">Membrane</keyword>
<feature type="region of interest" description="Disordered" evidence="1">
    <location>
        <begin position="189"/>
        <end position="212"/>
    </location>
</feature>
<evidence type="ECO:0000256" key="1">
    <source>
        <dbReference type="SAM" id="MobiDB-lite"/>
    </source>
</evidence>
<protein>
    <submittedName>
        <fullName evidence="3">Uncharacterized protein</fullName>
    </submittedName>
</protein>
<accession>A0A1E7EZ88</accession>
<name>A0A1E7EZ88_9STRA</name>
<sequence length="600" mass="68494">MVDRACNRGCLFLFLVLLFLFLFLSIQIKVTEHSKSSSSRSISRRRSHSRDNNINNKNKERSLSSRSLSQRSHSRNNKERRGSSRRVRRSSIDNSSIQHYYRDVACTGILHDGSGGKNGSNNNNNCGCPCSYVHIGNDNCPGTQQLHQISREIAIENKKFSKKICQQIRKRLVIVIMEETATEITTSTITSTSTSSNNKRKKKIRNGKGKVKRPVQRLFLRRSSRRGNSTNNINADNEVVVYPNHYELINDDDNKVDDSHYLVIYDYIRSIYISERYMVKHANPHDVYFDYPDHPGTKAFIRAVQQVIVCKIRDHHNTTNTNTTTTTDTVVMDVNVNGKNAGNTSGSSSNDYLKYYNNNEMRTTTTTTYRQIKDKLYDSKYFIGKAVVVAVGGGVNKEVPGSIIQASKEIRNTIFKARYEYELSVLKRKLIEEKQLLLLQQKQDHNDKVALARPIPGTIYSGIIKQWIRWLFNKCYSLLKKLYEYCCHYFTTKICSKKKTTTATATATATTTNSSSTNSTIGSSSNSSSSRRNCNWNCNWRRNCNIIKDRLLNAITISYCGSDKTKEPIIFILICLLFGMIFGIIYAIYKSIVLYGISFL</sequence>
<proteinExistence type="predicted"/>
<keyword evidence="2" id="KW-1133">Transmembrane helix</keyword>
<dbReference type="AlphaFoldDB" id="A0A1E7EZ88"/>
<evidence type="ECO:0000313" key="4">
    <source>
        <dbReference type="Proteomes" id="UP000095751"/>
    </source>
</evidence>
<feature type="region of interest" description="Disordered" evidence="1">
    <location>
        <begin position="507"/>
        <end position="532"/>
    </location>
</feature>
<dbReference type="Proteomes" id="UP000095751">
    <property type="component" value="Unassembled WGS sequence"/>
</dbReference>